<sequence length="166" mass="18703">MLTKSLSMSKLRADITYSHHLHNNSLITEPAIDNNNYFNQDPGILNGINNPADNLVPIEENNSEGSDDEADEPQLGNELANIFNTIICKYDAKFIYRDDVLAWSDDEVGASPIYEATPDHGYKLYRSIEILPYQNDHAFFRLQNLPDRTLDCLVSSLVGRLDKLGS</sequence>
<name>A0A8H3QMW6_9GLOM</name>
<keyword evidence="2" id="KW-0418">Kinase</keyword>
<feature type="region of interest" description="Disordered" evidence="1">
    <location>
        <begin position="49"/>
        <end position="72"/>
    </location>
</feature>
<protein>
    <submittedName>
        <fullName evidence="2">Kinase-like domain-containing protein</fullName>
    </submittedName>
</protein>
<proteinExistence type="predicted"/>
<gene>
    <name evidence="2" type="ORF">RCL2_000968100</name>
</gene>
<feature type="compositionally biased region" description="Acidic residues" evidence="1">
    <location>
        <begin position="61"/>
        <end position="72"/>
    </location>
</feature>
<reference evidence="2" key="1">
    <citation type="submission" date="2019-10" db="EMBL/GenBank/DDBJ databases">
        <title>Conservation and host-specific expression of non-tandemly repeated heterogenous ribosome RNA gene in arbuscular mycorrhizal fungi.</title>
        <authorList>
            <person name="Maeda T."/>
            <person name="Kobayashi Y."/>
            <person name="Nakagawa T."/>
            <person name="Ezawa T."/>
            <person name="Yamaguchi K."/>
            <person name="Bino T."/>
            <person name="Nishimoto Y."/>
            <person name="Shigenobu S."/>
            <person name="Kawaguchi M."/>
        </authorList>
    </citation>
    <scope>NUCLEOTIDE SEQUENCE</scope>
    <source>
        <strain evidence="2">HR1</strain>
    </source>
</reference>
<dbReference type="GO" id="GO:0016301">
    <property type="term" value="F:kinase activity"/>
    <property type="evidence" value="ECO:0007669"/>
    <property type="project" value="UniProtKB-KW"/>
</dbReference>
<dbReference type="EMBL" id="BLAL01000060">
    <property type="protein sequence ID" value="GES82474.1"/>
    <property type="molecule type" value="Genomic_DNA"/>
</dbReference>
<dbReference type="AlphaFoldDB" id="A0A8H3QMW6"/>
<accession>A0A8H3QMW6</accession>
<comment type="caution">
    <text evidence="2">The sequence shown here is derived from an EMBL/GenBank/DDBJ whole genome shotgun (WGS) entry which is preliminary data.</text>
</comment>
<evidence type="ECO:0000313" key="2">
    <source>
        <dbReference type="EMBL" id="GES82474.1"/>
    </source>
</evidence>
<evidence type="ECO:0000256" key="1">
    <source>
        <dbReference type="SAM" id="MobiDB-lite"/>
    </source>
</evidence>
<dbReference type="Proteomes" id="UP000615446">
    <property type="component" value="Unassembled WGS sequence"/>
</dbReference>
<organism evidence="2 3">
    <name type="scientific">Rhizophagus clarus</name>
    <dbReference type="NCBI Taxonomy" id="94130"/>
    <lineage>
        <taxon>Eukaryota</taxon>
        <taxon>Fungi</taxon>
        <taxon>Fungi incertae sedis</taxon>
        <taxon>Mucoromycota</taxon>
        <taxon>Glomeromycotina</taxon>
        <taxon>Glomeromycetes</taxon>
        <taxon>Glomerales</taxon>
        <taxon>Glomeraceae</taxon>
        <taxon>Rhizophagus</taxon>
    </lineage>
</organism>
<keyword evidence="2" id="KW-0808">Transferase</keyword>
<evidence type="ECO:0000313" key="3">
    <source>
        <dbReference type="Proteomes" id="UP000615446"/>
    </source>
</evidence>